<evidence type="ECO:0000313" key="1">
    <source>
        <dbReference type="Proteomes" id="UP000694888"/>
    </source>
</evidence>
<proteinExistence type="predicted"/>
<dbReference type="GeneID" id="101863927"/>
<dbReference type="Proteomes" id="UP000694888">
    <property type="component" value="Unplaced"/>
</dbReference>
<gene>
    <name evidence="2" type="primary">LOC101863927</name>
</gene>
<evidence type="ECO:0000313" key="2">
    <source>
        <dbReference type="RefSeq" id="XP_035827702.1"/>
    </source>
</evidence>
<dbReference type="RefSeq" id="XP_035827702.1">
    <property type="nucleotide sequence ID" value="XM_035971809.1"/>
</dbReference>
<sequence length="184" mass="21473">MQSGINPIPMAYLEVTNLHALPVDNYSRKSLPPAAILFPRGPEWEWRFQRNQRFDHLDNRFMYKDQGPPMYRLLGHHYNMYRTPPRTDHHAYSRSYHYEPRQYNSPSYRNGAIAFPTGPPPAQVAMFDGLKEPRQLAPKTAHLEMPGRTVKSFKAYDQYRYLPGPPSETVIYGRPQGWEKLPAV</sequence>
<organism evidence="1 2">
    <name type="scientific">Aplysia californica</name>
    <name type="common">California sea hare</name>
    <dbReference type="NCBI Taxonomy" id="6500"/>
    <lineage>
        <taxon>Eukaryota</taxon>
        <taxon>Metazoa</taxon>
        <taxon>Spiralia</taxon>
        <taxon>Lophotrochozoa</taxon>
        <taxon>Mollusca</taxon>
        <taxon>Gastropoda</taxon>
        <taxon>Heterobranchia</taxon>
        <taxon>Euthyneura</taxon>
        <taxon>Tectipleura</taxon>
        <taxon>Aplysiida</taxon>
        <taxon>Aplysioidea</taxon>
        <taxon>Aplysiidae</taxon>
        <taxon>Aplysia</taxon>
    </lineage>
</organism>
<keyword evidence="1" id="KW-1185">Reference proteome</keyword>
<protein>
    <submittedName>
        <fullName evidence="2">Uncharacterized protein LOC101863927 isoform X2</fullName>
    </submittedName>
</protein>
<reference evidence="2" key="1">
    <citation type="submission" date="2025-08" db="UniProtKB">
        <authorList>
            <consortium name="RefSeq"/>
        </authorList>
    </citation>
    <scope>IDENTIFICATION</scope>
</reference>
<accession>A0ABM1VZ59</accession>
<name>A0ABM1VZ59_APLCA</name>